<evidence type="ECO:0000313" key="1">
    <source>
        <dbReference type="EMBL" id="KKN52716.1"/>
    </source>
</evidence>
<protein>
    <submittedName>
        <fullName evidence="1">Uncharacterized protein</fullName>
    </submittedName>
</protein>
<dbReference type="EMBL" id="LAZR01001008">
    <property type="protein sequence ID" value="KKN52716.1"/>
    <property type="molecule type" value="Genomic_DNA"/>
</dbReference>
<gene>
    <name evidence="1" type="ORF">LCGC14_0609970</name>
</gene>
<comment type="caution">
    <text evidence="1">The sequence shown here is derived from an EMBL/GenBank/DDBJ whole genome shotgun (WGS) entry which is preliminary data.</text>
</comment>
<dbReference type="AlphaFoldDB" id="A0A0F9TUB6"/>
<accession>A0A0F9TUB6</accession>
<proteinExistence type="predicted"/>
<reference evidence="1" key="1">
    <citation type="journal article" date="2015" name="Nature">
        <title>Complex archaea that bridge the gap between prokaryotes and eukaryotes.</title>
        <authorList>
            <person name="Spang A."/>
            <person name="Saw J.H."/>
            <person name="Jorgensen S.L."/>
            <person name="Zaremba-Niedzwiedzka K."/>
            <person name="Martijn J."/>
            <person name="Lind A.E."/>
            <person name="van Eijk R."/>
            <person name="Schleper C."/>
            <person name="Guy L."/>
            <person name="Ettema T.J."/>
        </authorList>
    </citation>
    <scope>NUCLEOTIDE SEQUENCE</scope>
</reference>
<name>A0A0F9TUB6_9ZZZZ</name>
<sequence length="58" mass="6584">MLEIKLVAEPGIKLLTADEASVHRSTTMIPGWYYLNPSFVGPFDTKRDVLQEIARRHA</sequence>
<organism evidence="1">
    <name type="scientific">marine sediment metagenome</name>
    <dbReference type="NCBI Taxonomy" id="412755"/>
    <lineage>
        <taxon>unclassified sequences</taxon>
        <taxon>metagenomes</taxon>
        <taxon>ecological metagenomes</taxon>
    </lineage>
</organism>